<dbReference type="OrthoDB" id="7196243at2"/>
<dbReference type="InterPro" id="IPR011047">
    <property type="entry name" value="Quinoprotein_ADH-like_sf"/>
</dbReference>
<dbReference type="InterPro" id="IPR052918">
    <property type="entry name" value="Motility_Chemotaxis_Reg"/>
</dbReference>
<dbReference type="STRING" id="366602.Caul_2882"/>
<dbReference type="eggNOG" id="COG1520">
    <property type="taxonomic scope" value="Bacteria"/>
</dbReference>
<gene>
    <name evidence="2" type="ordered locus">Caul_2882</name>
</gene>
<accession>B0SZT6</accession>
<evidence type="ECO:0000256" key="1">
    <source>
        <dbReference type="SAM" id="MobiDB-lite"/>
    </source>
</evidence>
<feature type="compositionally biased region" description="Low complexity" evidence="1">
    <location>
        <begin position="29"/>
        <end position="42"/>
    </location>
</feature>
<dbReference type="SUPFAM" id="SSF50998">
    <property type="entry name" value="Quinoprotein alcohol dehydrogenase-like"/>
    <property type="match status" value="1"/>
</dbReference>
<reference evidence="2" key="1">
    <citation type="submission" date="2008-01" db="EMBL/GenBank/DDBJ databases">
        <title>Complete sequence of chromosome of Caulobacter sp. K31.</title>
        <authorList>
            <consortium name="US DOE Joint Genome Institute"/>
            <person name="Copeland A."/>
            <person name="Lucas S."/>
            <person name="Lapidus A."/>
            <person name="Barry K."/>
            <person name="Glavina del Rio T."/>
            <person name="Dalin E."/>
            <person name="Tice H."/>
            <person name="Pitluck S."/>
            <person name="Bruce D."/>
            <person name="Goodwin L."/>
            <person name="Thompson L.S."/>
            <person name="Brettin T."/>
            <person name="Detter J.C."/>
            <person name="Han C."/>
            <person name="Schmutz J."/>
            <person name="Larimer F."/>
            <person name="Land M."/>
            <person name="Hauser L."/>
            <person name="Kyrpides N."/>
            <person name="Kim E."/>
            <person name="Stephens C."/>
            <person name="Richardson P."/>
        </authorList>
    </citation>
    <scope>NUCLEOTIDE SEQUENCE [LARGE SCALE GENOMIC DNA]</scope>
    <source>
        <strain evidence="2">K31</strain>
    </source>
</reference>
<proteinExistence type="predicted"/>
<organism evidence="2">
    <name type="scientific">Caulobacter sp. (strain K31)</name>
    <dbReference type="NCBI Taxonomy" id="366602"/>
    <lineage>
        <taxon>Bacteria</taxon>
        <taxon>Pseudomonadati</taxon>
        <taxon>Pseudomonadota</taxon>
        <taxon>Alphaproteobacteria</taxon>
        <taxon>Caulobacterales</taxon>
        <taxon>Caulobacteraceae</taxon>
        <taxon>Caulobacter</taxon>
    </lineage>
</organism>
<evidence type="ECO:0000313" key="2">
    <source>
        <dbReference type="EMBL" id="ABZ72009.1"/>
    </source>
</evidence>
<dbReference type="EMBL" id="CP000927">
    <property type="protein sequence ID" value="ABZ72009.1"/>
    <property type="molecule type" value="Genomic_DNA"/>
</dbReference>
<dbReference type="KEGG" id="cak:Caul_2882"/>
<name>B0SZT6_CAUSK</name>
<feature type="region of interest" description="Disordered" evidence="1">
    <location>
        <begin position="24"/>
        <end position="54"/>
    </location>
</feature>
<protein>
    <submittedName>
        <fullName evidence="2">Regulatory protein FlaEY</fullName>
    </submittedName>
</protein>
<dbReference type="HOGENOM" id="CLU_308754_0_0_5"/>
<sequence>MITFDSSLLLGYYQAKSAAQAATGGGAANTGSSSSSSSSATGKPAVPSSPWTGTAAEPSDLVKAALNGRKFVDEGAAVAAAPTISGDYKKLFAAYQALNTLSALANRSAEKGVTDSEIKRLQAAFSKGLNEVNGYVQNLSTDGMRLTTGAVMTSDKSSVGVPKNNYGYVTDKIYSGQVDDEVPTFKGAVSFTMSVKKFGVSTDVTMDLSEMGSTPRTMSNVVTFFNGKLEAAGFETQFAVERTVGQERTTTVNGQTVKLPATGDDFALRIRGDSTETLTFTAPAPKPAVYITTAAGNPDPDKDTKTDDAVIENTLTKYGPGTAGQPGTKVFSDTLEGTVSTVHKTMTGPDGSLYVLADVDGATSSQTIKGDQDVALLKYDSAGKLLYARTLGAANTATGYNMAISADGQVAIAGSVSGGLSGATNGPINSDPAGTVTDSFVTLYDAKGDETWTVRRGGMLEDEATAVAFGQDGVVYVGGRTKSDIPGSTTGATAGGYDSYLTGFATDIAGTPKALFTTHFGSENDDTVAGIVVNGSQVVVASKEGSEAMLRSFDVATSVVTEDRTFLNSKEVWVTAPVTYTKAATFTAGATRDLGTLKGGNIAGLTIDNGQLYIGGSTTNGGLSVNNQTQAASGGSDGFVARLSLDLTSTAQDTLAYYGGTGDDTVTGMAVSNGQAWLVGSAGKDLAGQPTVGDKDGYVAQIDVATGAATWEQRLTGKDGYATPTSITVDASGASALDVFGLPRGKMDFTQSDKIVSSTSARAGDTFQVRTRARGTLTTVKIAADDTLDTLADKIRKATGYAAKVEFASSGNNRMLRISPSQTTSTVEILPGKGGTDVLESLGLKPGIVRNTKTDHGQVVSADGKGPIYGFSLDTSLDLTDVAGRNAATAAMTKALSAVRTAYREMADTANGVKRTDATTSNHVDGPVPAYLTNQIANYQAALNRLTGGG</sequence>
<dbReference type="PANTHER" id="PTHR35580:SF1">
    <property type="entry name" value="PHYTASE-LIKE DOMAIN-CONTAINING PROTEIN"/>
    <property type="match status" value="1"/>
</dbReference>
<dbReference type="PANTHER" id="PTHR35580">
    <property type="entry name" value="CELL SURFACE GLYCOPROTEIN (S-LAYER PROTEIN)-LIKE PROTEIN"/>
    <property type="match status" value="1"/>
</dbReference>
<dbReference type="AlphaFoldDB" id="B0SZT6"/>